<reference evidence="1" key="1">
    <citation type="submission" date="2014-05" db="EMBL/GenBank/DDBJ databases">
        <authorList>
            <person name="Chronopoulou M."/>
        </authorList>
    </citation>
    <scope>NUCLEOTIDE SEQUENCE</scope>
    <source>
        <tissue evidence="1">Whole organism</tissue>
    </source>
</reference>
<evidence type="ECO:0000313" key="1">
    <source>
        <dbReference type="EMBL" id="CDW33855.1"/>
    </source>
</evidence>
<proteinExistence type="predicted"/>
<sequence>MASKRRLNRSTSSVSVRRMLSSFKKHQQLPPSFSYSSVPSHIDIYEPHELKPPSYLNVKSLEGPPAHTLQQEVEESEQTKRHILLSRSQSASDISKLASVKTTTTSCSTSINSRSPVKSKIVRNRTILGSYPLFYKLSRSTSSLGPSIPIHLPIGEESEPEWGGGSRINSSTTSLSAMSHAQFRSDYKEMDKDCGMFIPNYYGNDR</sequence>
<organism evidence="1">
    <name type="scientific">Lepeophtheirus salmonis</name>
    <name type="common">Salmon louse</name>
    <name type="synonym">Caligus salmonis</name>
    <dbReference type="NCBI Taxonomy" id="72036"/>
    <lineage>
        <taxon>Eukaryota</taxon>
        <taxon>Metazoa</taxon>
        <taxon>Ecdysozoa</taxon>
        <taxon>Arthropoda</taxon>
        <taxon>Crustacea</taxon>
        <taxon>Multicrustacea</taxon>
        <taxon>Hexanauplia</taxon>
        <taxon>Copepoda</taxon>
        <taxon>Siphonostomatoida</taxon>
        <taxon>Caligidae</taxon>
        <taxon>Lepeophtheirus</taxon>
    </lineage>
</organism>
<accession>A0A0K2U762</accession>
<dbReference type="AlphaFoldDB" id="A0A0K2U762"/>
<protein>
    <submittedName>
        <fullName evidence="1">Uncharacterized protein</fullName>
    </submittedName>
</protein>
<dbReference type="EMBL" id="HACA01016494">
    <property type="protein sequence ID" value="CDW33855.1"/>
    <property type="molecule type" value="Transcribed_RNA"/>
</dbReference>
<name>A0A0K2U762_LEPSM</name>